<protein>
    <submittedName>
        <fullName evidence="3">Amino acid ABC transporter substrate-binding protein</fullName>
    </submittedName>
</protein>
<evidence type="ECO:0000256" key="1">
    <source>
        <dbReference type="ARBA" id="ARBA00022729"/>
    </source>
</evidence>
<dbReference type="PANTHER" id="PTHR35936">
    <property type="entry name" value="MEMBRANE-BOUND LYTIC MUREIN TRANSGLYCOSYLASE F"/>
    <property type="match status" value="1"/>
</dbReference>
<evidence type="ECO:0000313" key="3">
    <source>
        <dbReference type="EMBL" id="QDC23407.1"/>
    </source>
</evidence>
<keyword evidence="1" id="KW-0732">Signal</keyword>
<gene>
    <name evidence="3" type="ORF">FE374_01075</name>
</gene>
<organism evidence="3 4">
    <name type="scientific">Georgenia yuyongxinii</name>
    <dbReference type="NCBI Taxonomy" id="2589797"/>
    <lineage>
        <taxon>Bacteria</taxon>
        <taxon>Bacillati</taxon>
        <taxon>Actinomycetota</taxon>
        <taxon>Actinomycetes</taxon>
        <taxon>Micrococcales</taxon>
        <taxon>Bogoriellaceae</taxon>
        <taxon>Georgenia</taxon>
    </lineage>
</organism>
<reference evidence="3 4" key="1">
    <citation type="submission" date="2019-05" db="EMBL/GenBank/DDBJ databases">
        <title>Georgenia *** sp. nov., and Georgenia *** sp. nov., isolated from the intestinal contents of plateau pika (Ochotona curzoniae) in the Qinghai-Tibet plateau of China.</title>
        <authorList>
            <person name="Tian Z."/>
        </authorList>
    </citation>
    <scope>NUCLEOTIDE SEQUENCE [LARGE SCALE GENOMIC DNA]</scope>
    <source>
        <strain evidence="3 4">Z443</strain>
    </source>
</reference>
<proteinExistence type="predicted"/>
<dbReference type="KEGG" id="gyu:FE374_01075"/>
<dbReference type="Gene3D" id="3.40.190.10">
    <property type="entry name" value="Periplasmic binding protein-like II"/>
    <property type="match status" value="2"/>
</dbReference>
<evidence type="ECO:0000259" key="2">
    <source>
        <dbReference type="SMART" id="SM00062"/>
    </source>
</evidence>
<sequence>MTMRWSSVAVLSSASARGPGPRARSSVQVVTARGPSLTLVTATAGTPVPRRAPTGDAITARYRGPHRLRLWRKLVRYLADWAFSGCLGAGRDSPRYRADPVKGTPMATRTRSRLGAIAAAGLLAVAAAACSSQAAESDGASADAPFETVTAGTITVGVPTFPPFSSIEDGRIVGPDGAVIYEIAEHYGLDVVAEPYEFSALIPAVQQGRIDVAIGSIFRTTERDKVIDFTDPIYIEPGSFISKDDISSVDDLVGKRVGTIQGYNWVEDVDRELGGELAQYPSSVELKQDLEAGRLDVGIDSYGTALYLYEGTDFQVKVLPPDERIAAATNPGQVGFVVKSESTDLTKAFNDVIATLHDEDAIAPILEAVGLDPSAAEVGEPRYL</sequence>
<dbReference type="InterPro" id="IPR001638">
    <property type="entry name" value="Solute-binding_3/MltF_N"/>
</dbReference>
<name>A0A5B8C003_9MICO</name>
<dbReference type="AlphaFoldDB" id="A0A5B8C003"/>
<dbReference type="PANTHER" id="PTHR35936:SF17">
    <property type="entry name" value="ARGININE-BINDING EXTRACELLULAR PROTEIN ARTP"/>
    <property type="match status" value="1"/>
</dbReference>
<dbReference type="SMART" id="SM00062">
    <property type="entry name" value="PBPb"/>
    <property type="match status" value="1"/>
</dbReference>
<dbReference type="EMBL" id="CP040915">
    <property type="protein sequence ID" value="QDC23407.1"/>
    <property type="molecule type" value="Genomic_DNA"/>
</dbReference>
<dbReference type="Pfam" id="PF00497">
    <property type="entry name" value="SBP_bac_3"/>
    <property type="match status" value="1"/>
</dbReference>
<dbReference type="CDD" id="cd13530">
    <property type="entry name" value="PBP2_peptides_like"/>
    <property type="match status" value="1"/>
</dbReference>
<dbReference type="SUPFAM" id="SSF53850">
    <property type="entry name" value="Periplasmic binding protein-like II"/>
    <property type="match status" value="1"/>
</dbReference>
<accession>A0A5B8C003</accession>
<feature type="domain" description="Solute-binding protein family 3/N-terminal" evidence="2">
    <location>
        <begin position="153"/>
        <end position="373"/>
    </location>
</feature>
<evidence type="ECO:0000313" key="4">
    <source>
        <dbReference type="Proteomes" id="UP000314616"/>
    </source>
</evidence>
<dbReference type="Proteomes" id="UP000314616">
    <property type="component" value="Chromosome"/>
</dbReference>
<dbReference type="OrthoDB" id="8454826at2"/>